<dbReference type="EMBL" id="CAKJTG010000013">
    <property type="protein sequence ID" value="CAG9608802.1"/>
    <property type="molecule type" value="Genomic_DNA"/>
</dbReference>
<accession>A0A9C7LB52</accession>
<feature type="transmembrane region" description="Helical" evidence="1">
    <location>
        <begin position="12"/>
        <end position="30"/>
    </location>
</feature>
<name>A0A9C7LB52_9BACI</name>
<proteinExistence type="predicted"/>
<feature type="transmembrane region" description="Helical" evidence="1">
    <location>
        <begin position="36"/>
        <end position="56"/>
    </location>
</feature>
<keyword evidence="1" id="KW-1133">Transmembrane helix</keyword>
<reference evidence="2" key="1">
    <citation type="submission" date="2021-10" db="EMBL/GenBank/DDBJ databases">
        <authorList>
            <person name="Criscuolo A."/>
        </authorList>
    </citation>
    <scope>NUCLEOTIDE SEQUENCE</scope>
    <source>
        <strain evidence="2">CIP111885</strain>
    </source>
</reference>
<evidence type="ECO:0000313" key="3">
    <source>
        <dbReference type="Proteomes" id="UP000789845"/>
    </source>
</evidence>
<keyword evidence="3" id="KW-1185">Reference proteome</keyword>
<dbReference type="AlphaFoldDB" id="A0A9C7LB52"/>
<keyword evidence="1" id="KW-0472">Membrane</keyword>
<keyword evidence="1" id="KW-0812">Transmembrane</keyword>
<sequence length="59" mass="6949">MRFNPYSPWVRKLKLIASQFIIPFCIFQGIRTVFFPTVLDVLLLIIFISIAICLYLEII</sequence>
<organism evidence="2 3">
    <name type="scientific">Pseudoneobacillus rhizosphaerae</name>
    <dbReference type="NCBI Taxonomy" id="2880968"/>
    <lineage>
        <taxon>Bacteria</taxon>
        <taxon>Bacillati</taxon>
        <taxon>Bacillota</taxon>
        <taxon>Bacilli</taxon>
        <taxon>Bacillales</taxon>
        <taxon>Bacillaceae</taxon>
        <taxon>Pseudoneobacillus</taxon>
    </lineage>
</organism>
<comment type="caution">
    <text evidence="2">The sequence shown here is derived from an EMBL/GenBank/DDBJ whole genome shotgun (WGS) entry which is preliminary data.</text>
</comment>
<dbReference type="Proteomes" id="UP000789845">
    <property type="component" value="Unassembled WGS sequence"/>
</dbReference>
<protein>
    <submittedName>
        <fullName evidence="2">Uncharacterized protein</fullName>
    </submittedName>
</protein>
<evidence type="ECO:0000313" key="2">
    <source>
        <dbReference type="EMBL" id="CAG9608802.1"/>
    </source>
</evidence>
<evidence type="ECO:0000256" key="1">
    <source>
        <dbReference type="SAM" id="Phobius"/>
    </source>
</evidence>
<gene>
    <name evidence="2" type="ORF">NEOCIP111885_02519</name>
</gene>